<dbReference type="InterPro" id="IPR003658">
    <property type="entry name" value="Anti-sigma_ant"/>
</dbReference>
<feature type="region of interest" description="Disordered" evidence="3">
    <location>
        <begin position="1"/>
        <end position="52"/>
    </location>
</feature>
<dbReference type="Pfam" id="PF01740">
    <property type="entry name" value="STAS"/>
    <property type="match status" value="1"/>
</dbReference>
<gene>
    <name evidence="5" type="ORF">RM574_09505</name>
</gene>
<accession>A0ABD5E2Z8</accession>
<dbReference type="InterPro" id="IPR036513">
    <property type="entry name" value="STAS_dom_sf"/>
</dbReference>
<proteinExistence type="inferred from homology"/>
<evidence type="ECO:0000313" key="5">
    <source>
        <dbReference type="EMBL" id="MDT0415724.1"/>
    </source>
</evidence>
<dbReference type="SUPFAM" id="SSF52091">
    <property type="entry name" value="SpoIIaa-like"/>
    <property type="match status" value="1"/>
</dbReference>
<evidence type="ECO:0000256" key="3">
    <source>
        <dbReference type="SAM" id="MobiDB-lite"/>
    </source>
</evidence>
<dbReference type="RefSeq" id="WP_311676896.1">
    <property type="nucleotide sequence ID" value="NZ_JAVRER010000010.1"/>
</dbReference>
<dbReference type="CDD" id="cd07043">
    <property type="entry name" value="STAS_anti-anti-sigma_factors"/>
    <property type="match status" value="1"/>
</dbReference>
<comment type="similarity">
    <text evidence="1 2">Belongs to the anti-sigma-factor antagonist family.</text>
</comment>
<evidence type="ECO:0000259" key="4">
    <source>
        <dbReference type="PROSITE" id="PS50801"/>
    </source>
</evidence>
<evidence type="ECO:0000313" key="6">
    <source>
        <dbReference type="Proteomes" id="UP001183607"/>
    </source>
</evidence>
<comment type="caution">
    <text evidence="5">The sequence shown here is derived from an EMBL/GenBank/DDBJ whole genome shotgun (WGS) entry which is preliminary data.</text>
</comment>
<organism evidence="5 6">
    <name type="scientific">Streptomyces evansiae</name>
    <dbReference type="NCBI Taxonomy" id="3075535"/>
    <lineage>
        <taxon>Bacteria</taxon>
        <taxon>Bacillati</taxon>
        <taxon>Actinomycetota</taxon>
        <taxon>Actinomycetes</taxon>
        <taxon>Kitasatosporales</taxon>
        <taxon>Streptomycetaceae</taxon>
        <taxon>Streptomyces</taxon>
    </lineage>
</organism>
<protein>
    <recommendedName>
        <fullName evidence="2">Anti-sigma factor antagonist</fullName>
    </recommendedName>
</protein>
<name>A0ABD5E2Z8_9ACTN</name>
<reference evidence="6" key="1">
    <citation type="submission" date="2023-07" db="EMBL/GenBank/DDBJ databases">
        <title>30 novel species of actinomycetes from the DSMZ collection.</title>
        <authorList>
            <person name="Nouioui I."/>
        </authorList>
    </citation>
    <scope>NUCLEOTIDE SEQUENCE [LARGE SCALE GENOMIC DNA]</scope>
    <source>
        <strain evidence="6">DSM 41982</strain>
    </source>
</reference>
<dbReference type="PROSITE" id="PS50801">
    <property type="entry name" value="STAS"/>
    <property type="match status" value="1"/>
</dbReference>
<sequence>MNDPLAGTEPAPAEPAPEVPDPVGTRPEPVLPAAEGPPATTLPAEAPPAEGPARLRVALSERPERVLVEIDGVLDYETEGRLRGALDGVAAKPGRRFLLDLSRVGFLDSGGIGALLAIRRGLLSRGAEFAVTEVSPMVARLLRMTGLDEVLLPGTGC</sequence>
<dbReference type="PANTHER" id="PTHR33495">
    <property type="entry name" value="ANTI-SIGMA FACTOR ANTAGONIST TM_1081-RELATED-RELATED"/>
    <property type="match status" value="1"/>
</dbReference>
<dbReference type="AlphaFoldDB" id="A0ABD5E2Z8"/>
<evidence type="ECO:0000256" key="1">
    <source>
        <dbReference type="ARBA" id="ARBA00009013"/>
    </source>
</evidence>
<dbReference type="Gene3D" id="3.30.750.24">
    <property type="entry name" value="STAS domain"/>
    <property type="match status" value="1"/>
</dbReference>
<dbReference type="NCBIfam" id="TIGR00377">
    <property type="entry name" value="ant_ant_sig"/>
    <property type="match status" value="1"/>
</dbReference>
<evidence type="ECO:0000256" key="2">
    <source>
        <dbReference type="RuleBase" id="RU003749"/>
    </source>
</evidence>
<dbReference type="EMBL" id="JAVRER010000010">
    <property type="protein sequence ID" value="MDT0415724.1"/>
    <property type="molecule type" value="Genomic_DNA"/>
</dbReference>
<dbReference type="PANTHER" id="PTHR33495:SF2">
    <property type="entry name" value="ANTI-SIGMA FACTOR ANTAGONIST TM_1081-RELATED"/>
    <property type="match status" value="1"/>
</dbReference>
<dbReference type="InterPro" id="IPR002645">
    <property type="entry name" value="STAS_dom"/>
</dbReference>
<feature type="compositionally biased region" description="Low complexity" evidence="3">
    <location>
        <begin position="31"/>
        <end position="44"/>
    </location>
</feature>
<feature type="domain" description="STAS" evidence="4">
    <location>
        <begin position="55"/>
        <end position="157"/>
    </location>
</feature>
<dbReference type="Proteomes" id="UP001183607">
    <property type="component" value="Unassembled WGS sequence"/>
</dbReference>